<proteinExistence type="predicted"/>
<dbReference type="GO" id="GO:0017022">
    <property type="term" value="F:myosin binding"/>
    <property type="evidence" value="ECO:0007669"/>
    <property type="project" value="InterPro"/>
</dbReference>
<evidence type="ECO:0000256" key="1">
    <source>
        <dbReference type="SAM" id="MobiDB-lite"/>
    </source>
</evidence>
<feature type="region of interest" description="Disordered" evidence="1">
    <location>
        <begin position="402"/>
        <end position="427"/>
    </location>
</feature>
<organism evidence="3 4">
    <name type="scientific">Stephania yunnanensis</name>
    <dbReference type="NCBI Taxonomy" id="152371"/>
    <lineage>
        <taxon>Eukaryota</taxon>
        <taxon>Viridiplantae</taxon>
        <taxon>Streptophyta</taxon>
        <taxon>Embryophyta</taxon>
        <taxon>Tracheophyta</taxon>
        <taxon>Spermatophyta</taxon>
        <taxon>Magnoliopsida</taxon>
        <taxon>Ranunculales</taxon>
        <taxon>Menispermaceae</taxon>
        <taxon>Menispermoideae</taxon>
        <taxon>Cissampelideae</taxon>
        <taxon>Stephania</taxon>
    </lineage>
</organism>
<protein>
    <submittedName>
        <fullName evidence="3">Uncharacterized protein</fullName>
    </submittedName>
</protein>
<feature type="transmembrane region" description="Helical" evidence="2">
    <location>
        <begin position="20"/>
        <end position="44"/>
    </location>
</feature>
<evidence type="ECO:0000256" key="2">
    <source>
        <dbReference type="SAM" id="Phobius"/>
    </source>
</evidence>
<dbReference type="PANTHER" id="PTHR31448:SF3">
    <property type="entry name" value="MYOSIN-BINDING PROTEIN 2"/>
    <property type="match status" value="1"/>
</dbReference>
<feature type="region of interest" description="Disordered" evidence="1">
    <location>
        <begin position="355"/>
        <end position="380"/>
    </location>
</feature>
<keyword evidence="2" id="KW-1133">Transmembrane helix</keyword>
<sequence>MATNKFATMLHKNTHRISVVLIHAVLEWILIVLLLLNSLFSYLITKFAKHFGLQPPCPWCSRLDKFFDPSKPDTSYRDLICEVHAAEISRLGFCSRHGKLAETHDMCEECSPPASEANSNGNSARAGGSFDFFSWVEEMGKISNDGKKNKERVHENGERSSRCSCCEVSLNAKMYTPYWLFKPSWEVVDYIKKENPVEEAPDPPRKSIYLKNHCKNALEIIQDDEDEDEEEEEEEEEEDEEEEEEESEVSEEHKIRPDVDECVHVNDSEECSESPIGHQCEKSETDGDGMLDNVEEDDLTLLVKGRNSFRSSRSVMTQLCSTDNVSLEMLPAHLEKWSDHDDHFLVTIESIDSMASEKHDSPEHKKLKNELKEESKPADKVPKLVESADDLSIVLEMETENQCSSKHQSKSRSIELIEEPKSYAENENSSAMYAEDSDDASRFVWKLKIKLVALKKLKACLRRMILAVSPMR</sequence>
<dbReference type="AlphaFoldDB" id="A0AAP0I1L4"/>
<evidence type="ECO:0000313" key="3">
    <source>
        <dbReference type="EMBL" id="KAK9106542.1"/>
    </source>
</evidence>
<feature type="region of interest" description="Disordered" evidence="1">
    <location>
        <begin position="222"/>
        <end position="292"/>
    </location>
</feature>
<dbReference type="EMBL" id="JBBNAF010000010">
    <property type="protein sequence ID" value="KAK9106542.1"/>
    <property type="molecule type" value="Genomic_DNA"/>
</dbReference>
<feature type="compositionally biased region" description="Basic and acidic residues" evidence="1">
    <location>
        <begin position="250"/>
        <end position="267"/>
    </location>
</feature>
<comment type="caution">
    <text evidence="3">The sequence shown here is derived from an EMBL/GenBank/DDBJ whole genome shotgun (WGS) entry which is preliminary data.</text>
</comment>
<dbReference type="Proteomes" id="UP001420932">
    <property type="component" value="Unassembled WGS sequence"/>
</dbReference>
<feature type="compositionally biased region" description="Basic and acidic residues" evidence="1">
    <location>
        <begin position="412"/>
        <end position="424"/>
    </location>
</feature>
<dbReference type="PANTHER" id="PTHR31448">
    <property type="entry name" value="MYOSIN-BINDING PROTEIN 2"/>
    <property type="match status" value="1"/>
</dbReference>
<keyword evidence="4" id="KW-1185">Reference proteome</keyword>
<evidence type="ECO:0000313" key="4">
    <source>
        <dbReference type="Proteomes" id="UP001420932"/>
    </source>
</evidence>
<keyword evidence="2" id="KW-0472">Membrane</keyword>
<feature type="compositionally biased region" description="Acidic residues" evidence="1">
    <location>
        <begin position="222"/>
        <end position="249"/>
    </location>
</feature>
<keyword evidence="2" id="KW-0812">Transmembrane</keyword>
<reference evidence="3 4" key="1">
    <citation type="submission" date="2024-01" db="EMBL/GenBank/DDBJ databases">
        <title>Genome assemblies of Stephania.</title>
        <authorList>
            <person name="Yang L."/>
        </authorList>
    </citation>
    <scope>NUCLEOTIDE SEQUENCE [LARGE SCALE GENOMIC DNA]</scope>
    <source>
        <strain evidence="3">YNDBR</strain>
        <tissue evidence="3">Leaf</tissue>
    </source>
</reference>
<name>A0AAP0I1L4_9MAGN</name>
<dbReference type="InterPro" id="IPR039306">
    <property type="entry name" value="MYOB"/>
</dbReference>
<gene>
    <name evidence="3" type="ORF">Syun_022553</name>
</gene>
<accession>A0AAP0I1L4</accession>